<protein>
    <submittedName>
        <fullName evidence="2">Uncharacterized protein</fullName>
    </submittedName>
</protein>
<dbReference type="Proteomes" id="UP000663760">
    <property type="component" value="Chromosome 2"/>
</dbReference>
<sequence length="77" mass="8323">MERLLQLQPPPPPPPLHPNPPHPEGANMHPLTHFRLRNLHAPQGPPPPPAPPPEAQPPLKAPPPLPLMLSPQVISCS</sequence>
<keyword evidence="3" id="KW-1185">Reference proteome</keyword>
<reference evidence="2" key="1">
    <citation type="submission" date="2020-02" db="EMBL/GenBank/DDBJ databases">
        <authorList>
            <person name="Scholz U."/>
            <person name="Mascher M."/>
            <person name="Fiebig A."/>
        </authorList>
    </citation>
    <scope>NUCLEOTIDE SEQUENCE</scope>
</reference>
<feature type="compositionally biased region" description="Low complexity" evidence="1">
    <location>
        <begin position="67"/>
        <end position="77"/>
    </location>
</feature>
<dbReference type="AlphaFoldDB" id="A0A7I8K496"/>
<proteinExistence type="predicted"/>
<feature type="region of interest" description="Disordered" evidence="1">
    <location>
        <begin position="1"/>
        <end position="77"/>
    </location>
</feature>
<name>A0A7I8K496_SPIIN</name>
<evidence type="ECO:0000256" key="1">
    <source>
        <dbReference type="SAM" id="MobiDB-lite"/>
    </source>
</evidence>
<feature type="compositionally biased region" description="Pro residues" evidence="1">
    <location>
        <begin position="43"/>
        <end position="66"/>
    </location>
</feature>
<organism evidence="2 3">
    <name type="scientific">Spirodela intermedia</name>
    <name type="common">Intermediate duckweed</name>
    <dbReference type="NCBI Taxonomy" id="51605"/>
    <lineage>
        <taxon>Eukaryota</taxon>
        <taxon>Viridiplantae</taxon>
        <taxon>Streptophyta</taxon>
        <taxon>Embryophyta</taxon>
        <taxon>Tracheophyta</taxon>
        <taxon>Spermatophyta</taxon>
        <taxon>Magnoliopsida</taxon>
        <taxon>Liliopsida</taxon>
        <taxon>Araceae</taxon>
        <taxon>Lemnoideae</taxon>
        <taxon>Spirodela</taxon>
    </lineage>
</organism>
<dbReference type="EMBL" id="LR746265">
    <property type="protein sequence ID" value="CAA7391804.1"/>
    <property type="molecule type" value="Genomic_DNA"/>
</dbReference>
<evidence type="ECO:0000313" key="3">
    <source>
        <dbReference type="Proteomes" id="UP000663760"/>
    </source>
</evidence>
<feature type="compositionally biased region" description="Pro residues" evidence="1">
    <location>
        <begin position="8"/>
        <end position="23"/>
    </location>
</feature>
<gene>
    <name evidence="2" type="ORF">SI8410_02003032</name>
</gene>
<evidence type="ECO:0000313" key="2">
    <source>
        <dbReference type="EMBL" id="CAA7391804.1"/>
    </source>
</evidence>
<accession>A0A7I8K496</accession>